<dbReference type="InterPro" id="IPR023659">
    <property type="entry name" value="F420_ligase_CofE_arc"/>
</dbReference>
<dbReference type="OrthoDB" id="11383at2157"/>
<dbReference type="UniPathway" id="UPA00071"/>
<dbReference type="GO" id="GO:0052618">
    <property type="term" value="F:coenzyme F420-0:L-glutamate ligase activity"/>
    <property type="evidence" value="ECO:0007669"/>
    <property type="project" value="UniProtKB-UniRule"/>
</dbReference>
<dbReference type="EMBL" id="FOZK01000006">
    <property type="protein sequence ID" value="SFS13091.1"/>
    <property type="molecule type" value="Genomic_DNA"/>
</dbReference>
<feature type="binding site" evidence="1">
    <location>
        <position position="230"/>
    </location>
    <ligand>
        <name>a divalent metal cation</name>
        <dbReference type="ChEBI" id="CHEBI:60240"/>
        <label>2</label>
    </ligand>
</feature>
<dbReference type="RefSeq" id="WP_089819421.1">
    <property type="nucleotide sequence ID" value="NZ_FOZK01000006.1"/>
</dbReference>
<comment type="subunit">
    <text evidence="1">Homodimer.</text>
</comment>
<evidence type="ECO:0000313" key="3">
    <source>
        <dbReference type="EMBL" id="SFS13091.1"/>
    </source>
</evidence>
<feature type="binding site" evidence="1">
    <location>
        <position position="43"/>
    </location>
    <ligand>
        <name>GTP</name>
        <dbReference type="ChEBI" id="CHEBI:37565"/>
    </ligand>
</feature>
<comment type="similarity">
    <text evidence="1">Belongs to the CofE family.</text>
</comment>
<keyword evidence="4" id="KW-1185">Reference proteome</keyword>
<keyword evidence="1" id="KW-0630">Potassium</keyword>
<feature type="binding site" evidence="1">
    <location>
        <position position="116"/>
    </location>
    <ligand>
        <name>GTP</name>
        <dbReference type="ChEBI" id="CHEBI:37565"/>
    </ligand>
</feature>
<dbReference type="HAMAP" id="MF_01258">
    <property type="entry name" value="F420_ligase_CofE"/>
    <property type="match status" value="1"/>
</dbReference>
<feature type="binding site" evidence="1">
    <location>
        <begin position="9"/>
        <end position="12"/>
    </location>
    <ligand>
        <name>GTP</name>
        <dbReference type="ChEBI" id="CHEBI:37565"/>
    </ligand>
</feature>
<keyword evidence="1" id="KW-0460">Magnesium</keyword>
<feature type="binding site" evidence="1">
    <location>
        <position position="113"/>
    </location>
    <ligand>
        <name>a divalent metal cation</name>
        <dbReference type="ChEBI" id="CHEBI:60240"/>
        <label>1</label>
    </ligand>
</feature>
<dbReference type="EC" id="6.3.2.31" evidence="1"/>
<proteinExistence type="inferred from homology"/>
<dbReference type="PANTHER" id="PTHR47917">
    <property type="match status" value="1"/>
</dbReference>
<feature type="domain" description="Coenzyme F420:L-glutamate ligase-like" evidence="2">
    <location>
        <begin position="166"/>
        <end position="242"/>
    </location>
</feature>
<organism evidence="3 4">
    <name type="scientific">Halomicrobium zhouii</name>
    <dbReference type="NCBI Taxonomy" id="767519"/>
    <lineage>
        <taxon>Archaea</taxon>
        <taxon>Methanobacteriati</taxon>
        <taxon>Methanobacteriota</taxon>
        <taxon>Stenosarchaea group</taxon>
        <taxon>Halobacteria</taxon>
        <taxon>Halobacteriales</taxon>
        <taxon>Haloarculaceae</taxon>
        <taxon>Halomicrobium</taxon>
    </lineage>
</organism>
<keyword evidence="1" id="KW-0479">Metal-binding</keyword>
<keyword evidence="1" id="KW-0342">GTP-binding</keyword>
<name>A0A1I6MBQ7_9EURY</name>
<feature type="binding site" evidence="1">
    <location>
        <begin position="38"/>
        <end position="39"/>
    </location>
    <ligand>
        <name>GTP</name>
        <dbReference type="ChEBI" id="CHEBI:37565"/>
    </ligand>
</feature>
<protein>
    <recommendedName>
        <fullName evidence="1">Coenzyme F420:L-glutamate ligase</fullName>
        <ecNumber evidence="1">6.3.2.31</ecNumber>
        <ecNumber evidence="1">6.3.2.34</ecNumber>
    </recommendedName>
    <alternativeName>
        <fullName evidence="1">Coenzyme F420-0:L-glutamate ligase</fullName>
    </alternativeName>
    <alternativeName>
        <fullName evidence="1">Coenzyme F420-1:gamma-L-glutamate ligase</fullName>
    </alternativeName>
</protein>
<reference evidence="3 4" key="1">
    <citation type="submission" date="2016-10" db="EMBL/GenBank/DDBJ databases">
        <authorList>
            <person name="de Groot N.N."/>
        </authorList>
    </citation>
    <scope>NUCLEOTIDE SEQUENCE [LARGE SCALE GENOMIC DNA]</scope>
    <source>
        <strain evidence="3 4">CGMCC 1.10457</strain>
    </source>
</reference>
<sequence>MELFAVEGLPEVRPGDDLAALIGERVDLRPDDVVCVASTVVSKAEGRQADLADFPAGERAREIAAQIADLAGEEKDPRFAQAVLEESEELVLESPFLLAVTHFGHTTVNAGIDRSNVPDADLLLLPEDPTASAERIRAGLADALGVATDGSGGNDASDGGPGDDAPAVVVTDTSGRPFRQGQRAVALGWAGIPAARDWRGEHDRDGREMGVTVQAVVDELAGAANLVTGEGDGGTPVAVVRDFAFGDHAGHDDLYRDPDQDLVRQALREWTYESETT</sequence>
<dbReference type="EC" id="6.3.2.34" evidence="1"/>
<comment type="catalytic activity">
    <reaction evidence="1">
        <text>oxidized coenzyme F420-1 + GTP + L-glutamate = oxidized coenzyme F420-2 + GDP + phosphate + H(+)</text>
        <dbReference type="Rhea" id="RHEA:30523"/>
        <dbReference type="ChEBI" id="CHEBI:15378"/>
        <dbReference type="ChEBI" id="CHEBI:29985"/>
        <dbReference type="ChEBI" id="CHEBI:37565"/>
        <dbReference type="ChEBI" id="CHEBI:43474"/>
        <dbReference type="ChEBI" id="CHEBI:57922"/>
        <dbReference type="ChEBI" id="CHEBI:58189"/>
        <dbReference type="ChEBI" id="CHEBI:59920"/>
        <dbReference type="EC" id="6.3.2.34"/>
    </reaction>
</comment>
<keyword evidence="1" id="KW-0547">Nucleotide-binding</keyword>
<dbReference type="InterPro" id="IPR002847">
    <property type="entry name" value="F420-0_gamma-glut_ligase-dom"/>
</dbReference>
<dbReference type="Pfam" id="PF01996">
    <property type="entry name" value="F420_ligase"/>
    <property type="match status" value="2"/>
</dbReference>
<dbReference type="Gene3D" id="3.30.1330.100">
    <property type="entry name" value="CofE-like"/>
    <property type="match status" value="2"/>
</dbReference>
<evidence type="ECO:0000256" key="1">
    <source>
        <dbReference type="HAMAP-Rule" id="MF_01258"/>
    </source>
</evidence>
<comment type="function">
    <text evidence="1">Catalyzes the GTP-dependent successive addition of two or more gamma-linked L-glutamates to the L-lactyl phosphodiester of 7,8-didemethyl-8-hydroxy-5-deazariboflavin (F420-0) to form coenzyme F420-0-glutamyl-glutamate (F420-2) or polyglutamated F420 derivatives.</text>
</comment>
<dbReference type="GO" id="GO:0005525">
    <property type="term" value="F:GTP binding"/>
    <property type="evidence" value="ECO:0007669"/>
    <property type="project" value="UniProtKB-KW"/>
</dbReference>
<feature type="domain" description="Coenzyme F420:L-glutamate ligase-like" evidence="2">
    <location>
        <begin position="9"/>
        <end position="147"/>
    </location>
</feature>
<comment type="cofactor">
    <cofactor evidence="1">
        <name>Mg(2+)</name>
        <dbReference type="ChEBI" id="CHEBI:18420"/>
    </cofactor>
    <cofactor evidence="1">
        <name>Mn(2+)</name>
        <dbReference type="ChEBI" id="CHEBI:29035"/>
    </cofactor>
    <text evidence="1">Binds 2 divalent metal cations per subunit. The ions could be magnesium and/or manganese.</text>
</comment>
<comment type="catalytic activity">
    <reaction evidence="1">
        <text>oxidized coenzyme F420-0 + GTP + L-glutamate = oxidized coenzyme F420-1 + GDP + phosphate + H(+)</text>
        <dbReference type="Rhea" id="RHEA:30555"/>
        <dbReference type="ChEBI" id="CHEBI:15378"/>
        <dbReference type="ChEBI" id="CHEBI:29985"/>
        <dbReference type="ChEBI" id="CHEBI:37565"/>
        <dbReference type="ChEBI" id="CHEBI:43474"/>
        <dbReference type="ChEBI" id="CHEBI:58189"/>
        <dbReference type="ChEBI" id="CHEBI:59907"/>
        <dbReference type="ChEBI" id="CHEBI:59920"/>
        <dbReference type="EC" id="6.3.2.31"/>
    </reaction>
</comment>
<keyword evidence="1" id="KW-0464">Manganese</keyword>
<dbReference type="STRING" id="767519.SAMN05216559_4196"/>
<evidence type="ECO:0000259" key="2">
    <source>
        <dbReference type="Pfam" id="PF01996"/>
    </source>
</evidence>
<accession>A0A1I6MBQ7</accession>
<feature type="binding site" evidence="1">
    <location>
        <position position="172"/>
    </location>
    <ligand>
        <name>a divalent metal cation</name>
        <dbReference type="ChEBI" id="CHEBI:60240"/>
        <label>1</label>
    </ligand>
</feature>
<dbReference type="GO" id="GO:0052645">
    <property type="term" value="P:F420-0 metabolic process"/>
    <property type="evidence" value="ECO:0007669"/>
    <property type="project" value="UniProtKB-UniRule"/>
</dbReference>
<evidence type="ECO:0000313" key="4">
    <source>
        <dbReference type="Proteomes" id="UP000199062"/>
    </source>
</evidence>
<keyword evidence="1 3" id="KW-0436">Ligase</keyword>
<dbReference type="AlphaFoldDB" id="A0A1I6MBQ7"/>
<feature type="binding site" evidence="1">
    <location>
        <begin position="228"/>
        <end position="235"/>
    </location>
    <ligand>
        <name>GTP</name>
        <dbReference type="ChEBI" id="CHEBI:37565"/>
    </ligand>
</feature>
<gene>
    <name evidence="1" type="primary">cofE</name>
    <name evidence="3" type="ORF">SAMN05216559_4196</name>
</gene>
<dbReference type="PANTHER" id="PTHR47917:SF1">
    <property type="entry name" value="COENZYME F420:L-GLUTAMATE LIGASE"/>
    <property type="match status" value="1"/>
</dbReference>
<dbReference type="GO" id="GO:0052619">
    <property type="term" value="F:coenzyme F420-1:gamma-L-glutamate ligase activity"/>
    <property type="evidence" value="ECO:0007669"/>
    <property type="project" value="UniProtKB-UniRule"/>
</dbReference>
<dbReference type="GO" id="GO:0046872">
    <property type="term" value="F:metal ion binding"/>
    <property type="evidence" value="ECO:0007669"/>
    <property type="project" value="UniProtKB-KW"/>
</dbReference>
<comment type="pathway">
    <text evidence="1">Cofactor biosynthesis; coenzyme F420 biosynthesis.</text>
</comment>
<comment type="cofactor">
    <cofactor evidence="1">
        <name>K(+)</name>
        <dbReference type="ChEBI" id="CHEBI:29103"/>
    </cofactor>
    <text evidence="1">Monovalent cation. The ion could be potassium.</text>
</comment>
<dbReference type="Proteomes" id="UP000199062">
    <property type="component" value="Unassembled WGS sequence"/>
</dbReference>
<feature type="binding site" evidence="1">
    <location>
        <position position="173"/>
    </location>
    <ligand>
        <name>a divalent metal cation</name>
        <dbReference type="ChEBI" id="CHEBI:60240"/>
        <label>2</label>
    </ligand>
</feature>
<dbReference type="SUPFAM" id="SSF144010">
    <property type="entry name" value="CofE-like"/>
    <property type="match status" value="1"/>
</dbReference>